<evidence type="ECO:0000313" key="7">
    <source>
        <dbReference type="EMBL" id="UYV78456.1"/>
    </source>
</evidence>
<dbReference type="Pfam" id="PF03184">
    <property type="entry name" value="DDE_1"/>
    <property type="match status" value="1"/>
</dbReference>
<dbReference type="PANTHER" id="PTHR37984">
    <property type="entry name" value="PROTEIN CBG26694"/>
    <property type="match status" value="1"/>
</dbReference>
<dbReference type="InterPro" id="IPR001584">
    <property type="entry name" value="Integrase_cat-core"/>
</dbReference>
<evidence type="ECO:0000259" key="6">
    <source>
        <dbReference type="PROSITE" id="PS51253"/>
    </source>
</evidence>
<dbReference type="InterPro" id="IPR043502">
    <property type="entry name" value="DNA/RNA_pol_sf"/>
</dbReference>
<feature type="domain" description="HTH CENPB-type" evidence="6">
    <location>
        <begin position="504"/>
        <end position="576"/>
    </location>
</feature>
<dbReference type="Pfam" id="PF00665">
    <property type="entry name" value="rve"/>
    <property type="match status" value="1"/>
</dbReference>
<accession>A0ABY6LBB3</accession>
<dbReference type="EMBL" id="CP092878">
    <property type="protein sequence ID" value="UYV78456.1"/>
    <property type="molecule type" value="Genomic_DNA"/>
</dbReference>
<proteinExistence type="predicted"/>
<dbReference type="InterPro" id="IPR006600">
    <property type="entry name" value="HTH_CenpB_DNA-bd_dom"/>
</dbReference>
<sequence length="923" mass="105799">MLAEKAKAVVDMLRLFSYKRLPYGVAVAPNKFQRIMEGLFADLSGVACYIDDILVAGKYFEDHEQKVSKENPLAPHYKINEELSLEFGCLHWRERVVIPPKLRSLKLNDLHEMHMGIVKMKMIVRRVCQDSASIPPATISEWTWPETPWHRLHLDLAGPFMGRMFLVLVDAYSKRIEICIKDITSKTIINHLREIFARFGLPEFLVTDNGSQFVSDEFEKFTKMNSIRHTKTSPYNPSTNGLAERYVREFKNLLRKNNGKDDLEMNIQRFLFAHRAFPQTVIKEFARGTANEDKFKIKILEFNTKMGNPRERHINQLRPVRKKQVETRNLILPRTSGEKPVGGSQKESEEEVPEVTSGNKEETASVHVPSCTPRQGPAAVHVPSCTPKPEPAAVQVPVRSRRPQRARKLPDRLDRPFSCLYLGHTQSLHPLLTSTQQPYCRIMSSQKHKRESINIEKKKEICQLARNNPTMSKNEIGERFSLPRTTVRDILTQAEKLENYTVGSSKRQRVGKFSDLEDALFNWFTQKRANNIIITDDLLREKAKKLGEQLDVPENFTYSSGWLQRFKGRFHISQRRLCGEGASISPAIIDEHLTILNSMQANSVYDSANIYNADETGLFFSSFLTEHLLTKMKTAVITSHCVHNDGLSNIKIHFLPPNMTASLQPLNSGIIKSFKAQYRKLQLQKMVELADAHLPTELRLDYAVRYCKMAWDSVSPDSISNCWNHTGIRFTSTAAVEPLNYGNLLDRIRDIFAITPKNLMTEREFQLVDDFQEAEMKLTDDNLLVSTVTAKEELGEDDDTTVTQRPTIHSKRATSDDAILTADLLRRVYATSEGEKRQVVITDFFKKIETCKRQGKVWTTSERRCIDKRQIINIQVDATMIDVAAIENCRRGRPHLRRRCSLVRHLQNGITAKVSPLLNNEKI</sequence>
<dbReference type="InterPro" id="IPR050951">
    <property type="entry name" value="Retrovirus_Pol_polyprotein"/>
</dbReference>
<dbReference type="Gene3D" id="3.10.10.10">
    <property type="entry name" value="HIV Type 1 Reverse Transcriptase, subunit A, domain 1"/>
    <property type="match status" value="1"/>
</dbReference>
<feature type="domain" description="Integrase catalytic" evidence="5">
    <location>
        <begin position="144"/>
        <end position="327"/>
    </location>
</feature>
<dbReference type="SUPFAM" id="SSF56672">
    <property type="entry name" value="DNA/RNA polymerases"/>
    <property type="match status" value="1"/>
</dbReference>
<dbReference type="InterPro" id="IPR012337">
    <property type="entry name" value="RNaseH-like_sf"/>
</dbReference>
<dbReference type="SUPFAM" id="SSF53098">
    <property type="entry name" value="Ribonuclease H-like"/>
    <property type="match status" value="1"/>
</dbReference>
<dbReference type="Pfam" id="PF03221">
    <property type="entry name" value="HTH_Tnp_Tc5"/>
    <property type="match status" value="1"/>
</dbReference>
<evidence type="ECO:0000256" key="4">
    <source>
        <dbReference type="SAM" id="MobiDB-lite"/>
    </source>
</evidence>
<comment type="subcellular location">
    <subcellularLocation>
        <location evidence="1">Nucleus</location>
    </subcellularLocation>
</comment>
<organism evidence="7 8">
    <name type="scientific">Cordylochernes scorpioides</name>
    <dbReference type="NCBI Taxonomy" id="51811"/>
    <lineage>
        <taxon>Eukaryota</taxon>
        <taxon>Metazoa</taxon>
        <taxon>Ecdysozoa</taxon>
        <taxon>Arthropoda</taxon>
        <taxon>Chelicerata</taxon>
        <taxon>Arachnida</taxon>
        <taxon>Pseudoscorpiones</taxon>
        <taxon>Cheliferoidea</taxon>
        <taxon>Chernetidae</taxon>
        <taxon>Cordylochernes</taxon>
    </lineage>
</organism>
<reference evidence="7 8" key="1">
    <citation type="submission" date="2022-01" db="EMBL/GenBank/DDBJ databases">
        <title>A chromosomal length assembly of Cordylochernes scorpioides.</title>
        <authorList>
            <person name="Zeh D."/>
            <person name="Zeh J."/>
        </authorList>
    </citation>
    <scope>NUCLEOTIDE SEQUENCE [LARGE SCALE GENOMIC DNA]</scope>
    <source>
        <strain evidence="7">IN4F17</strain>
        <tissue evidence="7">Whole Body</tissue>
    </source>
</reference>
<evidence type="ECO:0000256" key="1">
    <source>
        <dbReference type="ARBA" id="ARBA00004123"/>
    </source>
</evidence>
<evidence type="ECO:0000256" key="3">
    <source>
        <dbReference type="ARBA" id="ARBA00023242"/>
    </source>
</evidence>
<keyword evidence="2" id="KW-0238">DNA-binding</keyword>
<dbReference type="InterPro" id="IPR036397">
    <property type="entry name" value="RNaseH_sf"/>
</dbReference>
<dbReference type="InterPro" id="IPR007889">
    <property type="entry name" value="HTH_Psq"/>
</dbReference>
<keyword evidence="8" id="KW-1185">Reference proteome</keyword>
<dbReference type="Gene3D" id="3.30.420.10">
    <property type="entry name" value="Ribonuclease H-like superfamily/Ribonuclease H"/>
    <property type="match status" value="1"/>
</dbReference>
<name>A0ABY6LBB3_9ARAC</name>
<dbReference type="Proteomes" id="UP001235939">
    <property type="component" value="Chromosome 16"/>
</dbReference>
<dbReference type="Gene3D" id="1.10.10.60">
    <property type="entry name" value="Homeodomain-like"/>
    <property type="match status" value="2"/>
</dbReference>
<dbReference type="SUPFAM" id="SSF46689">
    <property type="entry name" value="Homeodomain-like"/>
    <property type="match status" value="2"/>
</dbReference>
<keyword evidence="3" id="KW-0539">Nucleus</keyword>
<protein>
    <submittedName>
        <fullName evidence="7">K02A2.6-like</fullName>
    </submittedName>
</protein>
<dbReference type="InterPro" id="IPR043128">
    <property type="entry name" value="Rev_trsase/Diguanyl_cyclase"/>
</dbReference>
<dbReference type="PROSITE" id="PS51253">
    <property type="entry name" value="HTH_CENPB"/>
    <property type="match status" value="1"/>
</dbReference>
<dbReference type="Gene3D" id="3.30.70.270">
    <property type="match status" value="1"/>
</dbReference>
<dbReference type="PANTHER" id="PTHR37984:SF5">
    <property type="entry name" value="PROTEIN NYNRIN-LIKE"/>
    <property type="match status" value="1"/>
</dbReference>
<dbReference type="SMART" id="SM00674">
    <property type="entry name" value="CENPB"/>
    <property type="match status" value="1"/>
</dbReference>
<evidence type="ECO:0000259" key="5">
    <source>
        <dbReference type="PROSITE" id="PS50994"/>
    </source>
</evidence>
<evidence type="ECO:0000256" key="2">
    <source>
        <dbReference type="ARBA" id="ARBA00023125"/>
    </source>
</evidence>
<gene>
    <name evidence="7" type="ORF">LAZ67_16001463</name>
</gene>
<dbReference type="Pfam" id="PF04218">
    <property type="entry name" value="CENP-B_N"/>
    <property type="match status" value="1"/>
</dbReference>
<evidence type="ECO:0000313" key="8">
    <source>
        <dbReference type="Proteomes" id="UP001235939"/>
    </source>
</evidence>
<dbReference type="InterPro" id="IPR009057">
    <property type="entry name" value="Homeodomain-like_sf"/>
</dbReference>
<feature type="region of interest" description="Disordered" evidence="4">
    <location>
        <begin position="333"/>
        <end position="407"/>
    </location>
</feature>
<dbReference type="PROSITE" id="PS50994">
    <property type="entry name" value="INTEGRASE"/>
    <property type="match status" value="1"/>
</dbReference>
<dbReference type="InterPro" id="IPR004875">
    <property type="entry name" value="DDE_SF_endonuclease_dom"/>
</dbReference>